<feature type="transmembrane region" description="Helical" evidence="7">
    <location>
        <begin position="141"/>
        <end position="161"/>
    </location>
</feature>
<feature type="domain" description="NADH:quinone oxidoreductase/Mrp antiporter transmembrane" evidence="8">
    <location>
        <begin position="137"/>
        <end position="424"/>
    </location>
</feature>
<evidence type="ECO:0000256" key="1">
    <source>
        <dbReference type="ARBA" id="ARBA00004127"/>
    </source>
</evidence>
<dbReference type="PRINTS" id="PR01437">
    <property type="entry name" value="NUOXDRDTASE4"/>
</dbReference>
<feature type="transmembrane region" description="Helical" evidence="7">
    <location>
        <begin position="377"/>
        <end position="400"/>
    </location>
</feature>
<keyword evidence="10" id="KW-1185">Reference proteome</keyword>
<dbReference type="PANTHER" id="PTHR43507:SF1">
    <property type="entry name" value="NADH-UBIQUINONE OXIDOREDUCTASE CHAIN 4"/>
    <property type="match status" value="1"/>
</dbReference>
<evidence type="ECO:0000256" key="3">
    <source>
        <dbReference type="ARBA" id="ARBA00022692"/>
    </source>
</evidence>
<keyword evidence="5 7" id="KW-0472">Membrane</keyword>
<organism evidence="9 10">
    <name type="scientific">Planosporangium mesophilum</name>
    <dbReference type="NCBI Taxonomy" id="689768"/>
    <lineage>
        <taxon>Bacteria</taxon>
        <taxon>Bacillati</taxon>
        <taxon>Actinomycetota</taxon>
        <taxon>Actinomycetes</taxon>
        <taxon>Micromonosporales</taxon>
        <taxon>Micromonosporaceae</taxon>
        <taxon>Planosporangium</taxon>
    </lineage>
</organism>
<feature type="transmembrane region" description="Helical" evidence="7">
    <location>
        <begin position="412"/>
        <end position="432"/>
    </location>
</feature>
<dbReference type="GO" id="GO:0008137">
    <property type="term" value="F:NADH dehydrogenase (ubiquinone) activity"/>
    <property type="evidence" value="ECO:0007669"/>
    <property type="project" value="InterPro"/>
</dbReference>
<feature type="transmembrane region" description="Helical" evidence="7">
    <location>
        <begin position="116"/>
        <end position="135"/>
    </location>
</feature>
<feature type="transmembrane region" description="Helical" evidence="7">
    <location>
        <begin position="212"/>
        <end position="231"/>
    </location>
</feature>
<feature type="transmembrane region" description="Helical" evidence="7">
    <location>
        <begin position="335"/>
        <end position="356"/>
    </location>
</feature>
<reference evidence="9" key="1">
    <citation type="submission" date="2021-01" db="EMBL/GenBank/DDBJ databases">
        <title>Whole genome shotgun sequence of Planosporangium mesophilum NBRC 109066.</title>
        <authorList>
            <person name="Komaki H."/>
            <person name="Tamura T."/>
        </authorList>
    </citation>
    <scope>NUCLEOTIDE SEQUENCE</scope>
    <source>
        <strain evidence="9">NBRC 109066</strain>
    </source>
</reference>
<dbReference type="PANTHER" id="PTHR43507">
    <property type="entry name" value="NADH-UBIQUINONE OXIDOREDUCTASE CHAIN 4"/>
    <property type="match status" value="1"/>
</dbReference>
<feature type="transmembrane region" description="Helical" evidence="7">
    <location>
        <begin position="279"/>
        <end position="301"/>
    </location>
</feature>
<feature type="transmembrane region" description="Helical" evidence="7">
    <location>
        <begin position="6"/>
        <end position="25"/>
    </location>
</feature>
<dbReference type="GO" id="GO:0003954">
    <property type="term" value="F:NADH dehydrogenase activity"/>
    <property type="evidence" value="ECO:0007669"/>
    <property type="project" value="TreeGrafter"/>
</dbReference>
<comment type="similarity">
    <text evidence="2">Belongs to the complex I subunit 4 family.</text>
</comment>
<keyword evidence="3 6" id="KW-0812">Transmembrane</keyword>
<dbReference type="RefSeq" id="WP_168117922.1">
    <property type="nucleotide sequence ID" value="NZ_BOON01000066.1"/>
</dbReference>
<proteinExistence type="inferred from homology"/>
<dbReference type="Pfam" id="PF00361">
    <property type="entry name" value="Proton_antipo_M"/>
    <property type="match status" value="1"/>
</dbReference>
<evidence type="ECO:0000259" key="8">
    <source>
        <dbReference type="Pfam" id="PF00361"/>
    </source>
</evidence>
<keyword evidence="4 7" id="KW-1133">Transmembrane helix</keyword>
<dbReference type="Proteomes" id="UP000599074">
    <property type="component" value="Unassembled WGS sequence"/>
</dbReference>
<comment type="caution">
    <text evidence="9">The sequence shown here is derived from an EMBL/GenBank/DDBJ whole genome shotgun (WGS) entry which is preliminary data.</text>
</comment>
<accession>A0A8J3X341</accession>
<dbReference type="GO" id="GO:0048039">
    <property type="term" value="F:ubiquinone binding"/>
    <property type="evidence" value="ECO:0007669"/>
    <property type="project" value="TreeGrafter"/>
</dbReference>
<feature type="transmembrane region" description="Helical" evidence="7">
    <location>
        <begin position="251"/>
        <end position="273"/>
    </location>
</feature>
<dbReference type="GO" id="GO:0012505">
    <property type="term" value="C:endomembrane system"/>
    <property type="evidence" value="ECO:0007669"/>
    <property type="project" value="UniProtKB-SubCell"/>
</dbReference>
<evidence type="ECO:0000256" key="2">
    <source>
        <dbReference type="ARBA" id="ARBA00009025"/>
    </source>
</evidence>
<evidence type="ECO:0000313" key="9">
    <source>
        <dbReference type="EMBL" id="GII26120.1"/>
    </source>
</evidence>
<evidence type="ECO:0000256" key="5">
    <source>
        <dbReference type="ARBA" id="ARBA00023136"/>
    </source>
</evidence>
<dbReference type="GO" id="GO:0016020">
    <property type="term" value="C:membrane"/>
    <property type="evidence" value="ECO:0007669"/>
    <property type="project" value="UniProtKB-SubCell"/>
</dbReference>
<gene>
    <name evidence="9" type="ORF">Pme01_57170</name>
</gene>
<protein>
    <submittedName>
        <fullName evidence="9">NADH-quinone oxidoreductase subunit M</fullName>
    </submittedName>
</protein>
<feature type="transmembrane region" description="Helical" evidence="7">
    <location>
        <begin position="88"/>
        <end position="109"/>
    </location>
</feature>
<dbReference type="EMBL" id="BOON01000066">
    <property type="protein sequence ID" value="GII26120.1"/>
    <property type="molecule type" value="Genomic_DNA"/>
</dbReference>
<feature type="transmembrane region" description="Helical" evidence="7">
    <location>
        <begin position="173"/>
        <end position="192"/>
    </location>
</feature>
<feature type="transmembrane region" description="Helical" evidence="7">
    <location>
        <begin position="453"/>
        <end position="477"/>
    </location>
</feature>
<dbReference type="GO" id="GO:0015990">
    <property type="term" value="P:electron transport coupled proton transport"/>
    <property type="evidence" value="ECO:0007669"/>
    <property type="project" value="TreeGrafter"/>
</dbReference>
<evidence type="ECO:0000256" key="4">
    <source>
        <dbReference type="ARBA" id="ARBA00022989"/>
    </source>
</evidence>
<name>A0A8J3X341_9ACTN</name>
<dbReference type="AlphaFoldDB" id="A0A8J3X341"/>
<dbReference type="InterPro" id="IPR003918">
    <property type="entry name" value="NADH_UbQ_OxRdtase"/>
</dbReference>
<feature type="transmembrane region" description="Helical" evidence="7">
    <location>
        <begin position="308"/>
        <end position="329"/>
    </location>
</feature>
<dbReference type="InterPro" id="IPR010227">
    <property type="entry name" value="NADH_Q_OxRdtase_chainM/4"/>
</dbReference>
<sequence length="493" mass="50659">MNSGQALLVATLALPAVGAFAAAAVPARLDRAGRIAGTVAAALTFVASLLLLSHGTPGGTGPIRPWHELNQPWVPGLALRFHLGVDGVSYPLVALTALLTLLCCGYTLWKVPEPGRGRLLVALLLVIEVGILGVFEALDLVLFFVFFEIVLLPMYAVIAVWGGEERRRAARKFVLYTLFGSVLLLVGVFVVVSKAGTADLIALTGGAGLPRGAQLFAFTLLALAFAVKSPLWPLHTWLPDAHTEAPTVGSVILAGVLLKMGTYGLLRVGVGVAPEGARWAAPVLGALAVAAIVIGGLVCLAQTELKRLIAYSSVGHMGFVLLGIATLTATGAQAALIGNIAHGVITGLLFFLAGAIKDRAHTGLLPELGGLRETAPALAGLLGYAAIASLGLPGLAGFWGEAFAVVAALRRGWTGLAVVAALGAALAAAYFLRLLRQVTHGPALKPLAQPRLAGAELLSWGPLVVLALVLGLVPAAVLNLSADAVRALAEVVR</sequence>
<dbReference type="InterPro" id="IPR001750">
    <property type="entry name" value="ND/Mrp_TM"/>
</dbReference>
<comment type="subcellular location">
    <subcellularLocation>
        <location evidence="1">Endomembrane system</location>
        <topology evidence="1">Multi-pass membrane protein</topology>
    </subcellularLocation>
    <subcellularLocation>
        <location evidence="6">Membrane</location>
        <topology evidence="6">Multi-pass membrane protein</topology>
    </subcellularLocation>
</comment>
<dbReference type="NCBIfam" id="TIGR01972">
    <property type="entry name" value="NDH_I_M"/>
    <property type="match status" value="1"/>
</dbReference>
<feature type="transmembrane region" description="Helical" evidence="7">
    <location>
        <begin position="32"/>
        <end position="52"/>
    </location>
</feature>
<evidence type="ECO:0000313" key="10">
    <source>
        <dbReference type="Proteomes" id="UP000599074"/>
    </source>
</evidence>
<evidence type="ECO:0000256" key="6">
    <source>
        <dbReference type="RuleBase" id="RU000320"/>
    </source>
</evidence>
<evidence type="ECO:0000256" key="7">
    <source>
        <dbReference type="SAM" id="Phobius"/>
    </source>
</evidence>
<dbReference type="GO" id="GO:0042773">
    <property type="term" value="P:ATP synthesis coupled electron transport"/>
    <property type="evidence" value="ECO:0007669"/>
    <property type="project" value="InterPro"/>
</dbReference>